<protein>
    <recommendedName>
        <fullName evidence="4">Di/tricarboxylate transporter</fullName>
    </recommendedName>
</protein>
<feature type="transmembrane region" description="Helical" evidence="1">
    <location>
        <begin position="307"/>
        <end position="325"/>
    </location>
</feature>
<feature type="transmembrane region" description="Helical" evidence="1">
    <location>
        <begin position="47"/>
        <end position="65"/>
    </location>
</feature>
<name>A0A2V3W0X2_9BACI</name>
<feature type="transmembrane region" description="Helical" evidence="1">
    <location>
        <begin position="12"/>
        <end position="41"/>
    </location>
</feature>
<keyword evidence="3" id="KW-1185">Reference proteome</keyword>
<feature type="transmembrane region" description="Helical" evidence="1">
    <location>
        <begin position="77"/>
        <end position="99"/>
    </location>
</feature>
<accession>A0A2V3W0X2</accession>
<dbReference type="Proteomes" id="UP000247978">
    <property type="component" value="Unassembled WGS sequence"/>
</dbReference>
<evidence type="ECO:0008006" key="4">
    <source>
        <dbReference type="Google" id="ProtNLM"/>
    </source>
</evidence>
<evidence type="ECO:0000313" key="3">
    <source>
        <dbReference type="Proteomes" id="UP000247978"/>
    </source>
</evidence>
<feature type="transmembrane region" description="Helical" evidence="1">
    <location>
        <begin position="197"/>
        <end position="216"/>
    </location>
</feature>
<sequence>MLRVFLYPFIIILYIAAQLTESTTLLYIVGIFANITVIVSLFHARGLYLYSGIIFYVIGMILFLLNDLPWQAFFLQFDTMLGILALFLLLPFLNSLILVGRYDKHLSSLLQYNINHVGDLYKRGSFVSHILGLFLNIATVPLVLKSLHKSLNIYPTSITDRFYTTSILRAYALCLMWSPMEIMIIKSLEITNVDYLFVFPILFLLTISILFIDTTIGKRKYGHLKIGLEQSHVSLEIIFKKMKDLLVLLLFLVVSVTLLNRIVQQGYLFSLVLMIIPISFIWAIKIRKVRRYIIHSKQHWQMKTKGLANYFFMFLSAGFFVNMVANTKLLTVLQYAFVHFSEQLLFLFCLIGLYFFITSFIGFHPLVSIVLLAEILQPIIANIPSIPLSIVLIICSLSTVMYSPFNVSISILASEINLHPYRIGVWNIAFSLLLMVISIVFAYTIHIVGGFFT</sequence>
<organism evidence="2 3">
    <name type="scientific">Pseudogracilibacillus auburnensis</name>
    <dbReference type="NCBI Taxonomy" id="1494959"/>
    <lineage>
        <taxon>Bacteria</taxon>
        <taxon>Bacillati</taxon>
        <taxon>Bacillota</taxon>
        <taxon>Bacilli</taxon>
        <taxon>Bacillales</taxon>
        <taxon>Bacillaceae</taxon>
        <taxon>Pseudogracilibacillus</taxon>
    </lineage>
</organism>
<keyword evidence="1" id="KW-0812">Transmembrane</keyword>
<feature type="transmembrane region" description="Helical" evidence="1">
    <location>
        <begin position="385"/>
        <end position="405"/>
    </location>
</feature>
<feature type="transmembrane region" description="Helical" evidence="1">
    <location>
        <begin position="425"/>
        <end position="452"/>
    </location>
</feature>
<gene>
    <name evidence="2" type="ORF">DFR56_10967</name>
</gene>
<proteinExistence type="predicted"/>
<comment type="caution">
    <text evidence="2">The sequence shown here is derived from an EMBL/GenBank/DDBJ whole genome shotgun (WGS) entry which is preliminary data.</text>
</comment>
<dbReference type="OrthoDB" id="2960907at2"/>
<dbReference type="EMBL" id="QJJQ01000009">
    <property type="protein sequence ID" value="PXW85905.1"/>
    <property type="molecule type" value="Genomic_DNA"/>
</dbReference>
<dbReference type="AlphaFoldDB" id="A0A2V3W0X2"/>
<evidence type="ECO:0000313" key="2">
    <source>
        <dbReference type="EMBL" id="PXW85905.1"/>
    </source>
</evidence>
<feature type="transmembrane region" description="Helical" evidence="1">
    <location>
        <begin position="345"/>
        <end position="373"/>
    </location>
</feature>
<evidence type="ECO:0000256" key="1">
    <source>
        <dbReference type="SAM" id="Phobius"/>
    </source>
</evidence>
<feature type="transmembrane region" description="Helical" evidence="1">
    <location>
        <begin position="126"/>
        <end position="147"/>
    </location>
</feature>
<dbReference type="RefSeq" id="WP_110395871.1">
    <property type="nucleotide sequence ID" value="NZ_JBHUHB010000001.1"/>
</dbReference>
<feature type="transmembrane region" description="Helical" evidence="1">
    <location>
        <begin position="268"/>
        <end position="286"/>
    </location>
</feature>
<feature type="transmembrane region" description="Helical" evidence="1">
    <location>
        <begin position="245"/>
        <end position="262"/>
    </location>
</feature>
<keyword evidence="1" id="KW-1133">Transmembrane helix</keyword>
<keyword evidence="1" id="KW-0472">Membrane</keyword>
<reference evidence="2 3" key="1">
    <citation type="submission" date="2018-05" db="EMBL/GenBank/DDBJ databases">
        <title>Genomic Encyclopedia of Type Strains, Phase IV (KMG-IV): sequencing the most valuable type-strain genomes for metagenomic binning, comparative biology and taxonomic classification.</title>
        <authorList>
            <person name="Goeker M."/>
        </authorList>
    </citation>
    <scope>NUCLEOTIDE SEQUENCE [LARGE SCALE GENOMIC DNA]</scope>
    <source>
        <strain evidence="2 3">DSM 28556</strain>
    </source>
</reference>